<dbReference type="RefSeq" id="WP_145772586.1">
    <property type="nucleotide sequence ID" value="NZ_BAAATQ010000277.1"/>
</dbReference>
<feature type="compositionally biased region" description="Basic and acidic residues" evidence="1">
    <location>
        <begin position="684"/>
        <end position="696"/>
    </location>
</feature>
<feature type="region of interest" description="Disordered" evidence="1">
    <location>
        <begin position="295"/>
        <end position="459"/>
    </location>
</feature>
<keyword evidence="3" id="KW-1185">Reference proteome</keyword>
<dbReference type="AlphaFoldDB" id="A0A562I2D0"/>
<comment type="caution">
    <text evidence="2">The sequence shown here is derived from an EMBL/GenBank/DDBJ whole genome shotgun (WGS) entry which is preliminary data.</text>
</comment>
<feature type="region of interest" description="Disordered" evidence="1">
    <location>
        <begin position="658"/>
        <end position="733"/>
    </location>
</feature>
<protein>
    <submittedName>
        <fullName evidence="2">Uncharacterized protein</fullName>
    </submittedName>
</protein>
<dbReference type="Gene3D" id="1.10.10.10">
    <property type="entry name" value="Winged helix-like DNA-binding domain superfamily/Winged helix DNA-binding domain"/>
    <property type="match status" value="1"/>
</dbReference>
<gene>
    <name evidence="2" type="ORF">JD77_00136</name>
</gene>
<dbReference type="OrthoDB" id="3239785at2"/>
<sequence length="733" mass="79095">MSTDPGQPRNQAGDGSGNLGDWATWQGPDMDWQPSPAPSPAVTRTDAGTVHAGDTPHHPADEPPTTTAPLHPDQPQPQPTADSRRVRDRDEARRLFDKHAAHIARETEHRRHLGELWNALIERMDGEGTITASLSALAKATSTEATSTTRPTVQNRMGVLLGSGLLQLVQNGSGRLAAQYRVTDPGEPQQAPLPALPTGSRWVRNRDGARPVFGRHAGRFKMQWRDDLQELWNVLIGRMDDAGMITASESDLTEATSIPRATVHSRIEALRDSGLLQMVQEGHRHAAAQYRVIDPGQPQQAPVPGPALAPDLPQGEDLPRLDDWDTLPMSGPAPAPPAGTNLPGPPDDPDAPTASPWPTGPVPDIDVTHGHGAAIPTNFGQPPTDNQPDDGNRNLGAWATNQEPDMDWQPSRAPSPAVPLHADDTLQHPADQPPTATAPLHPDQPQPQPTAAGGSVRDPDAARTLFDKHAEHIATATQQQPEKLRQLWNALIEQMDGEGNITASPTALANAISTEEQRVVKSTVHNWIAALRDRGLLHQLQKGRGRLPAQYRVTDPGEPQQAPLSALPAGSKWVRNRDRARQVFDQHDGRFAMRRRDDLKRLWNALIDHMDDAGRITASESALADETKTQKQTVGKRIKELRDRGLLQLVKESHSQVAAQYAVSDPGQPRQAPMPGPALGPDRPQGEDLPRRDHGDTSPMPGPESASSAGTGLPGPSGLPRPPDDPDAPTASS</sequence>
<organism evidence="2 3">
    <name type="scientific">Micromonospora olivasterospora</name>
    <dbReference type="NCBI Taxonomy" id="1880"/>
    <lineage>
        <taxon>Bacteria</taxon>
        <taxon>Bacillati</taxon>
        <taxon>Actinomycetota</taxon>
        <taxon>Actinomycetes</taxon>
        <taxon>Micromonosporales</taxon>
        <taxon>Micromonosporaceae</taxon>
        <taxon>Micromonospora</taxon>
    </lineage>
</organism>
<name>A0A562I2D0_MICOL</name>
<feature type="region of interest" description="Disordered" evidence="1">
    <location>
        <begin position="1"/>
        <end position="90"/>
    </location>
</feature>
<feature type="compositionally biased region" description="Low complexity" evidence="1">
    <location>
        <begin position="705"/>
        <end position="718"/>
    </location>
</feature>
<dbReference type="EMBL" id="VLKE01000001">
    <property type="protein sequence ID" value="TWH65201.1"/>
    <property type="molecule type" value="Genomic_DNA"/>
</dbReference>
<evidence type="ECO:0000313" key="2">
    <source>
        <dbReference type="EMBL" id="TWH65201.1"/>
    </source>
</evidence>
<evidence type="ECO:0000313" key="3">
    <source>
        <dbReference type="Proteomes" id="UP000319825"/>
    </source>
</evidence>
<dbReference type="InterPro" id="IPR036388">
    <property type="entry name" value="WH-like_DNA-bd_sf"/>
</dbReference>
<dbReference type="Proteomes" id="UP000319825">
    <property type="component" value="Unassembled WGS sequence"/>
</dbReference>
<feature type="compositionally biased region" description="Polar residues" evidence="1">
    <location>
        <begin position="1"/>
        <end position="10"/>
    </location>
</feature>
<proteinExistence type="predicted"/>
<reference evidence="2 3" key="1">
    <citation type="submission" date="2019-07" db="EMBL/GenBank/DDBJ databases">
        <title>R&amp;d 2014.</title>
        <authorList>
            <person name="Klenk H.-P."/>
        </authorList>
    </citation>
    <scope>NUCLEOTIDE SEQUENCE [LARGE SCALE GENOMIC DNA]</scope>
    <source>
        <strain evidence="2 3">DSM 43868</strain>
    </source>
</reference>
<evidence type="ECO:0000256" key="1">
    <source>
        <dbReference type="SAM" id="MobiDB-lite"/>
    </source>
</evidence>
<accession>A0A562I2D0</accession>